<evidence type="ECO:0000313" key="3">
    <source>
        <dbReference type="EMBL" id="CAK0867936.1"/>
    </source>
</evidence>
<feature type="compositionally biased region" description="Polar residues" evidence="1">
    <location>
        <begin position="512"/>
        <end position="541"/>
    </location>
</feature>
<comment type="caution">
    <text evidence="3">The sequence shown here is derived from an EMBL/GenBank/DDBJ whole genome shotgun (WGS) entry which is preliminary data.</text>
</comment>
<protein>
    <submittedName>
        <fullName evidence="3">Uncharacterized protein</fullName>
    </submittedName>
</protein>
<keyword evidence="4" id="KW-1185">Reference proteome</keyword>
<keyword evidence="2" id="KW-0812">Transmembrane</keyword>
<dbReference type="EMBL" id="CAUYUJ010016695">
    <property type="protein sequence ID" value="CAK0867936.1"/>
    <property type="molecule type" value="Genomic_DNA"/>
</dbReference>
<feature type="compositionally biased region" description="Pro residues" evidence="1">
    <location>
        <begin position="447"/>
        <end position="468"/>
    </location>
</feature>
<gene>
    <name evidence="3" type="ORF">PCOR1329_LOCUS54750</name>
</gene>
<feature type="transmembrane region" description="Helical" evidence="2">
    <location>
        <begin position="627"/>
        <end position="647"/>
    </location>
</feature>
<keyword evidence="2" id="KW-0472">Membrane</keyword>
<evidence type="ECO:0000313" key="4">
    <source>
        <dbReference type="Proteomes" id="UP001189429"/>
    </source>
</evidence>
<organism evidence="3 4">
    <name type="scientific">Prorocentrum cordatum</name>
    <dbReference type="NCBI Taxonomy" id="2364126"/>
    <lineage>
        <taxon>Eukaryota</taxon>
        <taxon>Sar</taxon>
        <taxon>Alveolata</taxon>
        <taxon>Dinophyceae</taxon>
        <taxon>Prorocentrales</taxon>
        <taxon>Prorocentraceae</taxon>
        <taxon>Prorocentrum</taxon>
    </lineage>
</organism>
<feature type="transmembrane region" description="Helical" evidence="2">
    <location>
        <begin position="154"/>
        <end position="178"/>
    </location>
</feature>
<accession>A0ABN9V7G4</accession>
<dbReference type="Proteomes" id="UP001189429">
    <property type="component" value="Unassembled WGS sequence"/>
</dbReference>
<feature type="region of interest" description="Disordered" evidence="1">
    <location>
        <begin position="412"/>
        <end position="550"/>
    </location>
</feature>
<name>A0ABN9V7G4_9DINO</name>
<feature type="compositionally biased region" description="Pro residues" evidence="1">
    <location>
        <begin position="427"/>
        <end position="437"/>
    </location>
</feature>
<evidence type="ECO:0000256" key="2">
    <source>
        <dbReference type="SAM" id="Phobius"/>
    </source>
</evidence>
<keyword evidence="2" id="KW-1133">Transmembrane helix</keyword>
<feature type="compositionally biased region" description="Low complexity" evidence="1">
    <location>
        <begin position="497"/>
        <end position="506"/>
    </location>
</feature>
<feature type="transmembrane region" description="Helical" evidence="2">
    <location>
        <begin position="234"/>
        <end position="252"/>
    </location>
</feature>
<sequence length="665" mass="70264">MQSYSPGALGSHGYPMGYSPVQLGMQPGMQPEMQSAQTMIPGMQPGVQPGAQSFYGGQPGGPVPGAKSSFTYASRHHLEDYYEKTFPQPLGTQMRMHQEADTRMRDSMRDTMRDSFTSTQSVQTDDSALADQALLLQRKPRPRGLDLEEHLSRILLWSGGFLVLITALGLLICSLMILNDERFLMFSSLSYSAWWTSVSPTMYLLPVLAVASLLCVLIAFWVGWKGSTTLMRTLTVSTIVLGVILLCVAPWAKAYISNARPDVVRVSNLEAPERRLQGRGAEARGAAGEGWAARLRRLLPAGAQRPRRRPRDPRAAAEDFVAGLRRAAGGGGGGPRGAAGSGARRLTVGQAAEGWQDQWDHAPQLVDGVTGARSSELCRKVSELCRPPPTFEPETACVCRQMWDWADPNHTSLRLLQGQPSGGTGPTPAPAASPTPGPTAGATGGPAPTPTPGPTPTPTPGPPGPAPATAPSQTPGSKNASSSQGPDTTDPADESSEASGDSGSTTPDTAEPATSSNDTGPTTADTAEPADSSNGSGSTTLAPAVEGPGPWKLTMGNYCNDWYRNSGNDTRWCFVSPAQQCHRELMEQVDCMSTGSTCIKSRGPCTDSVDSRSLLVAEALEQVEWPLAWAAVLGAMLLLCGICAIVASRHNLGSTGRTSTPPRSE</sequence>
<evidence type="ECO:0000256" key="1">
    <source>
        <dbReference type="SAM" id="MobiDB-lite"/>
    </source>
</evidence>
<feature type="transmembrane region" description="Helical" evidence="2">
    <location>
        <begin position="198"/>
        <end position="222"/>
    </location>
</feature>
<reference evidence="3" key="1">
    <citation type="submission" date="2023-10" db="EMBL/GenBank/DDBJ databases">
        <authorList>
            <person name="Chen Y."/>
            <person name="Shah S."/>
            <person name="Dougan E. K."/>
            <person name="Thang M."/>
            <person name="Chan C."/>
        </authorList>
    </citation>
    <scope>NUCLEOTIDE SEQUENCE [LARGE SCALE GENOMIC DNA]</scope>
</reference>
<feature type="compositionally biased region" description="Polar residues" evidence="1">
    <location>
        <begin position="477"/>
        <end position="487"/>
    </location>
</feature>
<proteinExistence type="predicted"/>